<comment type="pathway">
    <text evidence="8">Cofactor biosynthesis; ubiquinone biosynthesis.</text>
</comment>
<evidence type="ECO:0000313" key="10">
    <source>
        <dbReference type="RefSeq" id="XP_027122077.2"/>
    </source>
</evidence>
<evidence type="ECO:0000256" key="1">
    <source>
        <dbReference type="ARBA" id="ARBA00001946"/>
    </source>
</evidence>
<feature type="transmembrane region" description="Helical" evidence="8">
    <location>
        <begin position="318"/>
        <end position="335"/>
    </location>
</feature>
<keyword evidence="8" id="KW-0831">Ubiquinone biosynthesis</keyword>
<dbReference type="GO" id="GO:0008299">
    <property type="term" value="P:isoprenoid biosynthetic process"/>
    <property type="evidence" value="ECO:0007669"/>
    <property type="project" value="UniProtKB-UniRule"/>
</dbReference>
<keyword evidence="8" id="KW-0999">Mitochondrion inner membrane</keyword>
<dbReference type="OrthoDB" id="18170at2759"/>
<comment type="similarity">
    <text evidence="3 8">Belongs to the UbiA prenyltransferase family.</text>
</comment>
<dbReference type="GO" id="GO:0008412">
    <property type="term" value="F:4-hydroxybenzoate polyprenyltransferase activity"/>
    <property type="evidence" value="ECO:0007669"/>
    <property type="project" value="UniProtKB-EC"/>
</dbReference>
<keyword evidence="8" id="KW-0414">Isoprene biosynthesis</keyword>
<dbReference type="InterPro" id="IPR039653">
    <property type="entry name" value="Prenyltransferase"/>
</dbReference>
<evidence type="ECO:0000256" key="5">
    <source>
        <dbReference type="ARBA" id="ARBA00022692"/>
    </source>
</evidence>
<dbReference type="InterPro" id="IPR000537">
    <property type="entry name" value="UbiA_prenyltransferase"/>
</dbReference>
<evidence type="ECO:0000256" key="8">
    <source>
        <dbReference type="HAMAP-Rule" id="MF_03189"/>
    </source>
</evidence>
<dbReference type="GO" id="GO:0005789">
    <property type="term" value="C:endoplasmic reticulum membrane"/>
    <property type="evidence" value="ECO:0007669"/>
    <property type="project" value="UniProtKB-SubCell"/>
</dbReference>
<dbReference type="AlphaFoldDB" id="A0A6P6X842"/>
<dbReference type="NCBIfam" id="TIGR01474">
    <property type="entry name" value="ubiA_proteo"/>
    <property type="match status" value="1"/>
</dbReference>
<dbReference type="Gene3D" id="1.20.120.1780">
    <property type="entry name" value="UbiA prenyltransferase"/>
    <property type="match status" value="1"/>
</dbReference>
<dbReference type="InterPro" id="IPR030470">
    <property type="entry name" value="UbiA_prenylTrfase_CS"/>
</dbReference>
<feature type="transmembrane region" description="Helical" evidence="8">
    <location>
        <begin position="342"/>
        <end position="359"/>
    </location>
</feature>
<comment type="subcellular location">
    <subcellularLocation>
        <location evidence="2">Membrane</location>
        <topology evidence="2">Multi-pass membrane protein</topology>
    </subcellularLocation>
    <subcellularLocation>
        <location evidence="8">Mitochondrion inner membrane</location>
        <topology evidence="8">Multi-pass membrane protein</topology>
        <orientation evidence="8">Matrix side</orientation>
    </subcellularLocation>
</comment>
<keyword evidence="7 8" id="KW-0472">Membrane</keyword>
<dbReference type="InterPro" id="IPR006370">
    <property type="entry name" value="HB_polyprenyltransferase-like"/>
</dbReference>
<sequence>MAQASKLIMSSSQTLSRTNPISNLNHQLRPSIYLPKSSIKPVKSNSKISHYTLENSAIFNRSLIKSVRLLGRGFNLANQAPQVSASDKTIEKAEEEKAVTSSWIEAVFPETARPYAYLVRLDNPTGTFLFAWPCLWSLAFTANPGSLPDMKMLAFFFLVSFMSRNIACTINDYFDKDFDAQVERTKGRPLASGAITGFQALCFLGIQVLLGYGIFLPINELSRILWVSSLPLIFTYPLMKRITYWPQAHLGLTANWGALYSWAAVKGSLDPAIVFPVLVACFFWTLEVDTIYAHQDKEDDVKVGVKSTALLLGDSTKLWTTGFGVASIASLALAGFNAHIGWPFFVLLAAASGQIAWQIWDVDLSNPADCFRKFASNRYFGAIVFSAILFGRLLS</sequence>
<dbReference type="Gene3D" id="1.10.357.140">
    <property type="entry name" value="UbiA prenyltransferase"/>
    <property type="match status" value="1"/>
</dbReference>
<dbReference type="GO" id="GO:0005743">
    <property type="term" value="C:mitochondrial inner membrane"/>
    <property type="evidence" value="ECO:0007669"/>
    <property type="project" value="UniProtKB-SubCell"/>
</dbReference>
<dbReference type="GO" id="GO:0006744">
    <property type="term" value="P:ubiquinone biosynthetic process"/>
    <property type="evidence" value="ECO:0007669"/>
    <property type="project" value="UniProtKB-UniRule"/>
</dbReference>
<organism evidence="9 10">
    <name type="scientific">Coffea arabica</name>
    <name type="common">Arabian coffee</name>
    <dbReference type="NCBI Taxonomy" id="13443"/>
    <lineage>
        <taxon>Eukaryota</taxon>
        <taxon>Viridiplantae</taxon>
        <taxon>Streptophyta</taxon>
        <taxon>Embryophyta</taxon>
        <taxon>Tracheophyta</taxon>
        <taxon>Spermatophyta</taxon>
        <taxon>Magnoliopsida</taxon>
        <taxon>eudicotyledons</taxon>
        <taxon>Gunneridae</taxon>
        <taxon>Pentapetalae</taxon>
        <taxon>asterids</taxon>
        <taxon>lamiids</taxon>
        <taxon>Gentianales</taxon>
        <taxon>Rubiaceae</taxon>
        <taxon>Ixoroideae</taxon>
        <taxon>Gardenieae complex</taxon>
        <taxon>Bertiereae - Coffeeae clade</taxon>
        <taxon>Coffeeae</taxon>
        <taxon>Coffea</taxon>
    </lineage>
</organism>
<evidence type="ECO:0000256" key="6">
    <source>
        <dbReference type="ARBA" id="ARBA00022989"/>
    </source>
</evidence>
<dbReference type="PANTHER" id="PTHR11048">
    <property type="entry name" value="PRENYLTRANSFERASES"/>
    <property type="match status" value="1"/>
</dbReference>
<dbReference type="PROSITE" id="PS00943">
    <property type="entry name" value="UBIA"/>
    <property type="match status" value="1"/>
</dbReference>
<reference evidence="10" key="2">
    <citation type="submission" date="2025-08" db="UniProtKB">
        <authorList>
            <consortium name="RefSeq"/>
        </authorList>
    </citation>
    <scope>IDENTIFICATION</scope>
    <source>
        <tissue evidence="10">Leaves</tissue>
    </source>
</reference>
<comment type="function">
    <text evidence="8">Catalyzes the prenylation of para-hydroxybenzoate (PHB) with an all-trans polyprenyl group. Mediates the second step in the final reaction sequence of coenzyme Q (CoQ) biosynthesis, which is the condensation of the polyisoprenoid side chain with PHB, generating the first membrane-bound Q intermediate.</text>
</comment>
<keyword evidence="5 8" id="KW-0812">Transmembrane</keyword>
<keyword evidence="4 8" id="KW-0808">Transferase</keyword>
<dbReference type="InterPro" id="IPR044878">
    <property type="entry name" value="UbiA_sf"/>
</dbReference>
<evidence type="ECO:0000256" key="3">
    <source>
        <dbReference type="ARBA" id="ARBA00005985"/>
    </source>
</evidence>
<dbReference type="Pfam" id="PF01040">
    <property type="entry name" value="UbiA"/>
    <property type="match status" value="1"/>
</dbReference>
<evidence type="ECO:0000256" key="2">
    <source>
        <dbReference type="ARBA" id="ARBA00004141"/>
    </source>
</evidence>
<evidence type="ECO:0000256" key="4">
    <source>
        <dbReference type="ARBA" id="ARBA00022679"/>
    </source>
</evidence>
<dbReference type="RefSeq" id="XP_027122077.2">
    <property type="nucleotide sequence ID" value="XM_027266276.2"/>
</dbReference>
<gene>
    <name evidence="10" type="primary">LOC113739024</name>
</gene>
<dbReference type="CDD" id="cd13959">
    <property type="entry name" value="PT_UbiA_COQ2"/>
    <property type="match status" value="1"/>
</dbReference>
<dbReference type="PANTHER" id="PTHR11048:SF28">
    <property type="entry name" value="4-HYDROXYBENZOATE POLYPRENYLTRANSFERASE, MITOCHONDRIAL"/>
    <property type="match status" value="1"/>
</dbReference>
<dbReference type="Proteomes" id="UP001652660">
    <property type="component" value="Chromosome 4c"/>
</dbReference>
<name>A0A6P6X842_COFAR</name>
<proteinExistence type="inferred from homology"/>
<keyword evidence="8" id="KW-0496">Mitochondrion</keyword>
<evidence type="ECO:0000256" key="7">
    <source>
        <dbReference type="ARBA" id="ARBA00023136"/>
    </source>
</evidence>
<comment type="catalytic activity">
    <reaction evidence="8">
        <text>an all-trans-polyprenyl diphosphate + 4-hydroxybenzoate = a 4-hydroxy-3-(all-trans-polyprenyl)benzoate + diphosphate</text>
        <dbReference type="Rhea" id="RHEA:44504"/>
        <dbReference type="Rhea" id="RHEA-COMP:9514"/>
        <dbReference type="Rhea" id="RHEA-COMP:9564"/>
        <dbReference type="ChEBI" id="CHEBI:17879"/>
        <dbReference type="ChEBI" id="CHEBI:33019"/>
        <dbReference type="ChEBI" id="CHEBI:58914"/>
        <dbReference type="ChEBI" id="CHEBI:78396"/>
        <dbReference type="EC" id="2.5.1.39"/>
    </reaction>
</comment>
<dbReference type="GeneID" id="113739024"/>
<dbReference type="HAMAP" id="MF_01635">
    <property type="entry name" value="UbiA"/>
    <property type="match status" value="1"/>
</dbReference>
<protein>
    <recommendedName>
        <fullName evidence="8">4-hydroxybenzoate polyprenyltransferase, mitochondrial</fullName>
        <shortName evidence="8">4-HB polyprenyltransferase</shortName>
        <ecNumber evidence="8">2.5.1.39</ecNumber>
    </recommendedName>
    <alternativeName>
        <fullName evidence="8">Para-hydroxybenzoate--polyprenyltransferase</fullName>
        <shortName evidence="8">PHB:PPT</shortName>
        <shortName evidence="8">PHB:polyprenyltransferase</shortName>
    </alternativeName>
</protein>
<comment type="cofactor">
    <cofactor evidence="1 8">
        <name>Mg(2+)</name>
        <dbReference type="ChEBI" id="CHEBI:18420"/>
    </cofactor>
</comment>
<dbReference type="EC" id="2.5.1.39" evidence="8"/>
<feature type="transmembrane region" description="Helical" evidence="8">
    <location>
        <begin position="379"/>
        <end position="394"/>
    </location>
</feature>
<accession>A0A6P6X842</accession>
<evidence type="ECO:0000313" key="9">
    <source>
        <dbReference type="Proteomes" id="UP001652660"/>
    </source>
</evidence>
<keyword evidence="6 8" id="KW-1133">Transmembrane helix</keyword>
<keyword evidence="9" id="KW-1185">Reference proteome</keyword>
<feature type="transmembrane region" description="Helical" evidence="8">
    <location>
        <begin position="259"/>
        <end position="286"/>
    </location>
</feature>
<reference evidence="9" key="1">
    <citation type="journal article" date="2025" name="Foods">
        <title>Unveiling the Microbial Signatures of Arabica Coffee Cherries: Insights into Ripeness Specific Diversity, Functional Traits, and Implications for Quality and Safety.</title>
        <authorList>
            <consortium name="RefSeq"/>
            <person name="Tenea G.N."/>
            <person name="Cifuentes V."/>
            <person name="Reyes P."/>
            <person name="Cevallos-Vallejos M."/>
        </authorList>
    </citation>
    <scope>NUCLEOTIDE SEQUENCE [LARGE SCALE GENOMIC DNA]</scope>
</reference>
<dbReference type="GO" id="GO:0102930">
    <property type="term" value="F:4-hydroxybenzoate geranyltransferase activity"/>
    <property type="evidence" value="ECO:0007669"/>
    <property type="project" value="UniProtKB-EC"/>
</dbReference>
<feature type="transmembrane region" description="Helical" evidence="8">
    <location>
        <begin position="195"/>
        <end position="215"/>
    </location>
</feature>
<dbReference type="UniPathway" id="UPA00232"/>